<keyword evidence="1" id="KW-1133">Transmembrane helix</keyword>
<sequence length="106" mass="11972">MKPVVTPIFPRNNGIQYPQNLPIRKTDSKEHMLNSGGFCGQSNHEIMHNHSSYQPPPPINCISIAQHIDGCPICSRLYDTDKTLYILAIIGLLILCFLMVKRIVKL</sequence>
<feature type="transmembrane region" description="Helical" evidence="1">
    <location>
        <begin position="84"/>
        <end position="104"/>
    </location>
</feature>
<gene>
    <name evidence="2" type="primary">033L</name>
    <name evidence="2" type="ORF">IIV25_033L</name>
</gene>
<accession>W8W217</accession>
<dbReference type="EMBL" id="HF920635">
    <property type="protein sequence ID" value="CCV02051.1"/>
    <property type="molecule type" value="Genomic_DNA"/>
</dbReference>
<evidence type="ECO:0000313" key="2">
    <source>
        <dbReference type="EMBL" id="CCV02051.1"/>
    </source>
</evidence>
<keyword evidence="3" id="KW-1185">Reference proteome</keyword>
<dbReference type="Proteomes" id="UP000097612">
    <property type="component" value="Segment"/>
</dbReference>
<evidence type="ECO:0000256" key="1">
    <source>
        <dbReference type="SAM" id="Phobius"/>
    </source>
</evidence>
<organism evidence="2 3">
    <name type="scientific">Invertebrate iridovirus 25</name>
    <dbReference type="NCBI Taxonomy" id="1301280"/>
    <lineage>
        <taxon>Viruses</taxon>
        <taxon>Varidnaviria</taxon>
        <taxon>Bamfordvirae</taxon>
        <taxon>Nucleocytoviricota</taxon>
        <taxon>Megaviricetes</taxon>
        <taxon>Pimascovirales</taxon>
        <taxon>Pimascovirales incertae sedis</taxon>
        <taxon>Iridoviridae</taxon>
        <taxon>Betairidovirinae</taxon>
        <taxon>Chloriridovirus</taxon>
        <taxon>Chloriridovirus simulium2</taxon>
    </lineage>
</organism>
<evidence type="ECO:0000313" key="3">
    <source>
        <dbReference type="Proteomes" id="UP000097612"/>
    </source>
</evidence>
<dbReference type="KEGG" id="vg:18501405"/>
<dbReference type="RefSeq" id="YP_009010566.1">
    <property type="nucleotide sequence ID" value="NC_023613.1"/>
</dbReference>
<name>W8W217_9VIRU</name>
<dbReference type="GeneID" id="18501405"/>
<proteinExistence type="predicted"/>
<reference evidence="2 3" key="1">
    <citation type="journal article" date="2013" name="Arch. Virol.">
        <title>Complete genome sequence of invertebrate iridovirus IIV-25 isolated from a blackfly larva.</title>
        <authorList>
            <person name="Piegu B."/>
            <person name="Guizard S."/>
            <person name="Spears T."/>
            <person name="Cruaud C."/>
            <person name="Couloux A."/>
            <person name="Bideshi D.K."/>
            <person name="Federici B.A."/>
            <person name="Bigot Y."/>
        </authorList>
    </citation>
    <scope>NUCLEOTIDE SEQUENCE [LARGE SCALE GENOMIC DNA]</scope>
</reference>
<keyword evidence="1" id="KW-0472">Membrane</keyword>
<dbReference type="OrthoDB" id="28135at10239"/>
<keyword evidence="1" id="KW-0812">Transmembrane</keyword>
<protein>
    <submittedName>
        <fullName evidence="2">Uncharacterized protein</fullName>
    </submittedName>
</protein>